<dbReference type="AlphaFoldDB" id="A0A8J2QP44"/>
<accession>A0A8J2QP44</accession>
<dbReference type="Proteomes" id="UP000789524">
    <property type="component" value="Unassembled WGS sequence"/>
</dbReference>
<protein>
    <submittedName>
        <fullName evidence="2">(African queen) hypothetical protein</fullName>
    </submittedName>
</protein>
<organism evidence="2 3">
    <name type="scientific">Danaus chrysippus</name>
    <name type="common">African queen</name>
    <dbReference type="NCBI Taxonomy" id="151541"/>
    <lineage>
        <taxon>Eukaryota</taxon>
        <taxon>Metazoa</taxon>
        <taxon>Ecdysozoa</taxon>
        <taxon>Arthropoda</taxon>
        <taxon>Hexapoda</taxon>
        <taxon>Insecta</taxon>
        <taxon>Pterygota</taxon>
        <taxon>Neoptera</taxon>
        <taxon>Endopterygota</taxon>
        <taxon>Lepidoptera</taxon>
        <taxon>Glossata</taxon>
        <taxon>Ditrysia</taxon>
        <taxon>Papilionoidea</taxon>
        <taxon>Nymphalidae</taxon>
        <taxon>Danainae</taxon>
        <taxon>Danaini</taxon>
        <taxon>Danaina</taxon>
        <taxon>Danaus</taxon>
        <taxon>Anosia</taxon>
    </lineage>
</organism>
<evidence type="ECO:0000313" key="2">
    <source>
        <dbReference type="EMBL" id="CAG9565713.1"/>
    </source>
</evidence>
<name>A0A8J2QP44_9NEOP</name>
<gene>
    <name evidence="2" type="ORF">DCHRY22_LOCUS6502</name>
</gene>
<evidence type="ECO:0000313" key="3">
    <source>
        <dbReference type="Proteomes" id="UP000789524"/>
    </source>
</evidence>
<keyword evidence="3" id="KW-1185">Reference proteome</keyword>
<reference evidence="2" key="1">
    <citation type="submission" date="2021-09" db="EMBL/GenBank/DDBJ databases">
        <authorList>
            <person name="Martin H S."/>
        </authorList>
    </citation>
    <scope>NUCLEOTIDE SEQUENCE</scope>
</reference>
<feature type="region of interest" description="Disordered" evidence="1">
    <location>
        <begin position="74"/>
        <end position="117"/>
    </location>
</feature>
<feature type="compositionally biased region" description="Pro residues" evidence="1">
    <location>
        <begin position="80"/>
        <end position="92"/>
    </location>
</feature>
<dbReference type="EMBL" id="CAKASE010000054">
    <property type="protein sequence ID" value="CAG9565713.1"/>
    <property type="molecule type" value="Genomic_DNA"/>
</dbReference>
<evidence type="ECO:0000256" key="1">
    <source>
        <dbReference type="SAM" id="MobiDB-lite"/>
    </source>
</evidence>
<sequence length="117" mass="12816">MVVNPERSMLHGACCMVHAARCIETLIRGHNDALNIEIAANQRPHCTLYANAPFRWIHGLCICEAPLECNFHTPSDVTVPRPPTPDPQPPNPHHAKTPFNPSPCSPRAGSQPDVAEL</sequence>
<comment type="caution">
    <text evidence="2">The sequence shown here is derived from an EMBL/GenBank/DDBJ whole genome shotgun (WGS) entry which is preliminary data.</text>
</comment>
<proteinExistence type="predicted"/>